<dbReference type="Pfam" id="PF00512">
    <property type="entry name" value="HisKA"/>
    <property type="match status" value="1"/>
</dbReference>
<dbReference type="InterPro" id="IPR003660">
    <property type="entry name" value="HAMP_dom"/>
</dbReference>
<dbReference type="SMART" id="SM00388">
    <property type="entry name" value="HisKA"/>
    <property type="match status" value="1"/>
</dbReference>
<dbReference type="RefSeq" id="WP_236684750.1">
    <property type="nucleotide sequence ID" value="NZ_CP011546.1"/>
</dbReference>
<dbReference type="CDD" id="cd00075">
    <property type="entry name" value="HATPase"/>
    <property type="match status" value="1"/>
</dbReference>
<dbReference type="PATRIC" id="fig|1072256.5.peg.506"/>
<accession>A0A0G3HAX9</accession>
<evidence type="ECO:0000259" key="15">
    <source>
        <dbReference type="PROSITE" id="PS50109"/>
    </source>
</evidence>
<protein>
    <recommendedName>
        <fullName evidence="13">Sensor histidine kinase MtrB</fullName>
        <ecNumber evidence="3">2.7.13.3</ecNumber>
    </recommendedName>
</protein>
<dbReference type="InterPro" id="IPR050736">
    <property type="entry name" value="Sensor_HK_Regulatory"/>
</dbReference>
<dbReference type="NCBIfam" id="NF040691">
    <property type="entry name" value="MtrAB_MtrB"/>
    <property type="match status" value="1"/>
</dbReference>
<dbReference type="KEGG" id="cut:CUTER_02555"/>
<dbReference type="AlphaFoldDB" id="A0A0G3HAX9"/>
<dbReference type="InterPro" id="IPR003661">
    <property type="entry name" value="HisK_dim/P_dom"/>
</dbReference>
<evidence type="ECO:0000256" key="13">
    <source>
        <dbReference type="ARBA" id="ARBA00035305"/>
    </source>
</evidence>
<dbReference type="InterPro" id="IPR004358">
    <property type="entry name" value="Sig_transdc_His_kin-like_C"/>
</dbReference>
<dbReference type="GO" id="GO:0005886">
    <property type="term" value="C:plasma membrane"/>
    <property type="evidence" value="ECO:0007669"/>
    <property type="project" value="UniProtKB-SubCell"/>
</dbReference>
<dbReference type="InterPro" id="IPR003594">
    <property type="entry name" value="HATPase_dom"/>
</dbReference>
<dbReference type="GO" id="GO:0005524">
    <property type="term" value="F:ATP binding"/>
    <property type="evidence" value="ECO:0007669"/>
    <property type="project" value="UniProtKB-KW"/>
</dbReference>
<dbReference type="PROSITE" id="PS50885">
    <property type="entry name" value="HAMP"/>
    <property type="match status" value="1"/>
</dbReference>
<evidence type="ECO:0000256" key="14">
    <source>
        <dbReference type="SAM" id="Phobius"/>
    </source>
</evidence>
<keyword evidence="11" id="KW-0902">Two-component regulatory system</keyword>
<proteinExistence type="predicted"/>
<dbReference type="Pfam" id="PF02518">
    <property type="entry name" value="HATPase_c"/>
    <property type="match status" value="1"/>
</dbReference>
<keyword evidence="7" id="KW-0547">Nucleotide-binding</keyword>
<keyword evidence="8 17" id="KW-0418">Kinase</keyword>
<keyword evidence="9" id="KW-0067">ATP-binding</keyword>
<reference evidence="17 18" key="1">
    <citation type="journal article" date="2015" name="Genome Announc.">
        <title>Virulence Factor Genes Detected in the Complete Genome Sequence of Corynebacterium uterequi DSM 45634, Isolated from the Uterus of a Maiden Mare.</title>
        <authorList>
            <person name="Ruckert C."/>
            <person name="Kriete M."/>
            <person name="Jaenicke S."/>
            <person name="Winkler A."/>
            <person name="Tauch A."/>
        </authorList>
    </citation>
    <scope>NUCLEOTIDE SEQUENCE [LARGE SCALE GENOMIC DNA]</scope>
    <source>
        <strain evidence="17 18">DSM 45634</strain>
    </source>
</reference>
<evidence type="ECO:0000256" key="9">
    <source>
        <dbReference type="ARBA" id="ARBA00022840"/>
    </source>
</evidence>
<gene>
    <name evidence="17" type="primary">mtrB</name>
    <name evidence="17" type="ORF">CUTER_02555</name>
</gene>
<feature type="domain" description="Histidine kinase" evidence="15">
    <location>
        <begin position="295"/>
        <end position="512"/>
    </location>
</feature>
<keyword evidence="18" id="KW-1185">Reference proteome</keyword>
<dbReference type="SUPFAM" id="SSF55874">
    <property type="entry name" value="ATPase domain of HSP90 chaperone/DNA topoisomerase II/histidine kinase"/>
    <property type="match status" value="1"/>
</dbReference>
<dbReference type="InterPro" id="IPR036097">
    <property type="entry name" value="HisK_dim/P_sf"/>
</dbReference>
<dbReference type="CDD" id="cd06225">
    <property type="entry name" value="HAMP"/>
    <property type="match status" value="1"/>
</dbReference>
<dbReference type="PANTHER" id="PTHR43711">
    <property type="entry name" value="TWO-COMPONENT HISTIDINE KINASE"/>
    <property type="match status" value="1"/>
</dbReference>
<dbReference type="Gene3D" id="6.10.340.10">
    <property type="match status" value="1"/>
</dbReference>
<dbReference type="SUPFAM" id="SSF158472">
    <property type="entry name" value="HAMP domain-like"/>
    <property type="match status" value="1"/>
</dbReference>
<evidence type="ECO:0000256" key="10">
    <source>
        <dbReference type="ARBA" id="ARBA00022989"/>
    </source>
</evidence>
<evidence type="ECO:0000256" key="11">
    <source>
        <dbReference type="ARBA" id="ARBA00023012"/>
    </source>
</evidence>
<dbReference type="Proteomes" id="UP000035548">
    <property type="component" value="Chromosome"/>
</dbReference>
<dbReference type="EC" id="2.7.13.3" evidence="3"/>
<dbReference type="FunFam" id="3.30.565.10:FF:000013">
    <property type="entry name" value="Two-component sensor histidine kinase"/>
    <property type="match status" value="1"/>
</dbReference>
<evidence type="ECO:0000313" key="18">
    <source>
        <dbReference type="Proteomes" id="UP000035548"/>
    </source>
</evidence>
<dbReference type="InterPro" id="IPR005467">
    <property type="entry name" value="His_kinase_dom"/>
</dbReference>
<sequence>MPSGPWRRRAAEFGGVLNSLLRRIQDSWRTSMQVRVVGSITAATALVMVLLGFGLAVIFGQSMFQTRIDMANNEIDRARIVIEERIEATASSGSIQTQLDAARAALAQELQTGRNNSGLYDAVLVVPDHDGATVSSPEGYHVPRPLTDMVASGVVAYQFIDTERADGTTFASLHIGTPTATEIPGLQLYLVMSLDAEAQTMQTVDTMLAFAACVMVALLGSIMWFMTIQITGPVRAAALVAQRLAAGHLRERMEIRGEDEMARLALSFNDMADKLSTQIEQLEEYGELQHQFTSAVSHELRTPLTSMRMAAEILADESDDLSAAGKVASKRMLQDLDSFESLLIDLLEIARFDEQRAVLNDEQTDLSQCVRTAWTQSRTLAANLGVEVLFDLPEEPVWFSGEATRVERVIRNLVNNAIDHSEGNPVTIAVAGNDTSVAVTVTDHGVGLKAGAEELVFDRFWRADPSRTRHSGGTGLGLAIALEDARLHGGTLEVASTFGVGSQFRLVLPRTPNAKIHTPALPLAAPEPLKEDTP</sequence>
<evidence type="ECO:0000256" key="6">
    <source>
        <dbReference type="ARBA" id="ARBA00022692"/>
    </source>
</evidence>
<dbReference type="PRINTS" id="PR00344">
    <property type="entry name" value="BCTRLSENSOR"/>
</dbReference>
<reference evidence="18" key="2">
    <citation type="submission" date="2015-05" db="EMBL/GenBank/DDBJ databases">
        <title>Complete genome sequence of Corynebacterium uterequi DSM 45634, isolated from the uterus of a maiden mare.</title>
        <authorList>
            <person name="Ruckert C."/>
            <person name="Albersmeier A."/>
            <person name="Winkler A."/>
            <person name="Tauch A."/>
        </authorList>
    </citation>
    <scope>NUCLEOTIDE SEQUENCE [LARGE SCALE GENOMIC DNA]</scope>
    <source>
        <strain evidence="18">DSM 45634</strain>
    </source>
</reference>
<feature type="domain" description="HAMP" evidence="16">
    <location>
        <begin position="228"/>
        <end position="280"/>
    </location>
</feature>
<name>A0A0G3HAX9_9CORY</name>
<evidence type="ECO:0000256" key="1">
    <source>
        <dbReference type="ARBA" id="ARBA00000085"/>
    </source>
</evidence>
<organism evidence="17 18">
    <name type="scientific">Corynebacterium uterequi</name>
    <dbReference type="NCBI Taxonomy" id="1072256"/>
    <lineage>
        <taxon>Bacteria</taxon>
        <taxon>Bacillati</taxon>
        <taxon>Actinomycetota</taxon>
        <taxon>Actinomycetes</taxon>
        <taxon>Mycobacteriales</taxon>
        <taxon>Corynebacteriaceae</taxon>
        <taxon>Corynebacterium</taxon>
    </lineage>
</organism>
<keyword evidence="6 14" id="KW-0812">Transmembrane</keyword>
<keyword evidence="4" id="KW-0597">Phosphoprotein</keyword>
<evidence type="ECO:0000256" key="2">
    <source>
        <dbReference type="ARBA" id="ARBA00004236"/>
    </source>
</evidence>
<dbReference type="SMART" id="SM00387">
    <property type="entry name" value="HATPase_c"/>
    <property type="match status" value="1"/>
</dbReference>
<comment type="subcellular location">
    <subcellularLocation>
        <location evidence="2">Cell membrane</location>
    </subcellularLocation>
</comment>
<evidence type="ECO:0000256" key="5">
    <source>
        <dbReference type="ARBA" id="ARBA00022679"/>
    </source>
</evidence>
<dbReference type="PROSITE" id="PS50109">
    <property type="entry name" value="HIS_KIN"/>
    <property type="match status" value="1"/>
</dbReference>
<evidence type="ECO:0000256" key="4">
    <source>
        <dbReference type="ARBA" id="ARBA00022553"/>
    </source>
</evidence>
<dbReference type="Pfam" id="PF00672">
    <property type="entry name" value="HAMP"/>
    <property type="match status" value="1"/>
</dbReference>
<dbReference type="InterPro" id="IPR036890">
    <property type="entry name" value="HATPase_C_sf"/>
</dbReference>
<feature type="transmembrane region" description="Helical" evidence="14">
    <location>
        <begin position="207"/>
        <end position="226"/>
    </location>
</feature>
<comment type="catalytic activity">
    <reaction evidence="1">
        <text>ATP + protein L-histidine = ADP + protein N-phospho-L-histidine.</text>
        <dbReference type="EC" id="2.7.13.3"/>
    </reaction>
</comment>
<keyword evidence="10 14" id="KW-1133">Transmembrane helix</keyword>
<dbReference type="Gene3D" id="1.10.287.130">
    <property type="match status" value="1"/>
</dbReference>
<evidence type="ECO:0000256" key="7">
    <source>
        <dbReference type="ARBA" id="ARBA00022741"/>
    </source>
</evidence>
<evidence type="ECO:0000256" key="3">
    <source>
        <dbReference type="ARBA" id="ARBA00012438"/>
    </source>
</evidence>
<evidence type="ECO:0000256" key="8">
    <source>
        <dbReference type="ARBA" id="ARBA00022777"/>
    </source>
</evidence>
<dbReference type="SMART" id="SM00304">
    <property type="entry name" value="HAMP"/>
    <property type="match status" value="1"/>
</dbReference>
<dbReference type="PANTHER" id="PTHR43711:SF1">
    <property type="entry name" value="HISTIDINE KINASE 1"/>
    <property type="match status" value="1"/>
</dbReference>
<keyword evidence="12 14" id="KW-0472">Membrane</keyword>
<dbReference type="EMBL" id="CP011546">
    <property type="protein sequence ID" value="AKK10526.1"/>
    <property type="molecule type" value="Genomic_DNA"/>
</dbReference>
<dbReference type="SUPFAM" id="SSF47384">
    <property type="entry name" value="Homodimeric domain of signal transducing histidine kinase"/>
    <property type="match status" value="1"/>
</dbReference>
<dbReference type="CDD" id="cd00082">
    <property type="entry name" value="HisKA"/>
    <property type="match status" value="1"/>
</dbReference>
<feature type="transmembrane region" description="Helical" evidence="14">
    <location>
        <begin position="36"/>
        <end position="60"/>
    </location>
</feature>
<keyword evidence="5 17" id="KW-0808">Transferase</keyword>
<dbReference type="InterPro" id="IPR047669">
    <property type="entry name" value="MtrAB_MtrB"/>
</dbReference>
<dbReference type="GO" id="GO:0000155">
    <property type="term" value="F:phosphorelay sensor kinase activity"/>
    <property type="evidence" value="ECO:0007669"/>
    <property type="project" value="InterPro"/>
</dbReference>
<dbReference type="STRING" id="1072256.CUTER_02555"/>
<dbReference type="Gene3D" id="3.30.565.10">
    <property type="entry name" value="Histidine kinase-like ATPase, C-terminal domain"/>
    <property type="match status" value="1"/>
</dbReference>
<evidence type="ECO:0000259" key="16">
    <source>
        <dbReference type="PROSITE" id="PS50885"/>
    </source>
</evidence>
<evidence type="ECO:0000313" key="17">
    <source>
        <dbReference type="EMBL" id="AKK10526.1"/>
    </source>
</evidence>
<evidence type="ECO:0000256" key="12">
    <source>
        <dbReference type="ARBA" id="ARBA00023136"/>
    </source>
</evidence>